<dbReference type="InterPro" id="IPR036890">
    <property type="entry name" value="HATPase_C_sf"/>
</dbReference>
<evidence type="ECO:0000256" key="5">
    <source>
        <dbReference type="ARBA" id="ARBA00022679"/>
    </source>
</evidence>
<dbReference type="SMART" id="SM00304">
    <property type="entry name" value="HAMP"/>
    <property type="match status" value="1"/>
</dbReference>
<dbReference type="InterPro" id="IPR036097">
    <property type="entry name" value="HisK_dim/P_sf"/>
</dbReference>
<evidence type="ECO:0000256" key="8">
    <source>
        <dbReference type="ARBA" id="ARBA00022989"/>
    </source>
</evidence>
<keyword evidence="8 11" id="KW-1133">Transmembrane helix</keyword>
<protein>
    <recommendedName>
        <fullName evidence="3">histidine kinase</fullName>
        <ecNumber evidence="3">2.7.13.3</ecNumber>
    </recommendedName>
</protein>
<evidence type="ECO:0000259" key="13">
    <source>
        <dbReference type="PROSITE" id="PS50885"/>
    </source>
</evidence>
<comment type="catalytic activity">
    <reaction evidence="1">
        <text>ATP + protein L-histidine = ADP + protein N-phospho-L-histidine.</text>
        <dbReference type="EC" id="2.7.13.3"/>
    </reaction>
</comment>
<dbReference type="SMART" id="SM00388">
    <property type="entry name" value="HisKA"/>
    <property type="match status" value="1"/>
</dbReference>
<dbReference type="FunFam" id="1.10.287.130:FF:000001">
    <property type="entry name" value="Two-component sensor histidine kinase"/>
    <property type="match status" value="1"/>
</dbReference>
<dbReference type="Pfam" id="PF00512">
    <property type="entry name" value="HisKA"/>
    <property type="match status" value="1"/>
</dbReference>
<evidence type="ECO:0000256" key="10">
    <source>
        <dbReference type="ARBA" id="ARBA00023136"/>
    </source>
</evidence>
<evidence type="ECO:0000256" key="3">
    <source>
        <dbReference type="ARBA" id="ARBA00012438"/>
    </source>
</evidence>
<feature type="domain" description="HAMP" evidence="13">
    <location>
        <begin position="210"/>
        <end position="262"/>
    </location>
</feature>
<dbReference type="CDD" id="cd00082">
    <property type="entry name" value="HisKA"/>
    <property type="match status" value="1"/>
</dbReference>
<evidence type="ECO:0000256" key="1">
    <source>
        <dbReference type="ARBA" id="ARBA00000085"/>
    </source>
</evidence>
<name>A0A455SJA8_9CHLR</name>
<dbReference type="Pfam" id="PF00672">
    <property type="entry name" value="HAMP"/>
    <property type="match status" value="1"/>
</dbReference>
<dbReference type="AlphaFoldDB" id="A0A455SJA8"/>
<organism evidence="14">
    <name type="scientific">Thermosporothrix sp. COM3</name>
    <dbReference type="NCBI Taxonomy" id="2490863"/>
    <lineage>
        <taxon>Bacteria</taxon>
        <taxon>Bacillati</taxon>
        <taxon>Chloroflexota</taxon>
        <taxon>Ktedonobacteria</taxon>
        <taxon>Ktedonobacterales</taxon>
        <taxon>Thermosporotrichaceae</taxon>
        <taxon>Thermosporothrix</taxon>
    </lineage>
</organism>
<keyword evidence="5" id="KW-0808">Transferase</keyword>
<dbReference type="GO" id="GO:0005886">
    <property type="term" value="C:plasma membrane"/>
    <property type="evidence" value="ECO:0007669"/>
    <property type="project" value="TreeGrafter"/>
</dbReference>
<reference evidence="14" key="1">
    <citation type="submission" date="2018-12" db="EMBL/GenBank/DDBJ databases">
        <title>Novel natural products biosynthetic potential of the class Ktedonobacteria.</title>
        <authorList>
            <person name="Zheng Y."/>
            <person name="Saitou A."/>
            <person name="Wang C.M."/>
            <person name="Toyoda A."/>
            <person name="Minakuchi Y."/>
            <person name="Sekiguchi Y."/>
            <person name="Ueda K."/>
            <person name="Takano H."/>
            <person name="Sakai Y."/>
            <person name="Yokota A."/>
            <person name="Yabe S."/>
        </authorList>
    </citation>
    <scope>NUCLEOTIDE SEQUENCE</scope>
    <source>
        <strain evidence="14">COM3</strain>
    </source>
</reference>
<feature type="domain" description="Histidine kinase" evidence="12">
    <location>
        <begin position="270"/>
        <end position="570"/>
    </location>
</feature>
<evidence type="ECO:0000256" key="7">
    <source>
        <dbReference type="ARBA" id="ARBA00022777"/>
    </source>
</evidence>
<dbReference type="SUPFAM" id="SSF55874">
    <property type="entry name" value="ATPase domain of HSP90 chaperone/DNA topoisomerase II/histidine kinase"/>
    <property type="match status" value="2"/>
</dbReference>
<accession>A0A455SJA8</accession>
<dbReference type="PRINTS" id="PR00344">
    <property type="entry name" value="BCTRLSENSOR"/>
</dbReference>
<evidence type="ECO:0000256" key="11">
    <source>
        <dbReference type="SAM" id="Phobius"/>
    </source>
</evidence>
<dbReference type="Gene3D" id="1.10.287.130">
    <property type="match status" value="1"/>
</dbReference>
<dbReference type="SUPFAM" id="SSF47384">
    <property type="entry name" value="Homodimeric domain of signal transducing histidine kinase"/>
    <property type="match status" value="1"/>
</dbReference>
<evidence type="ECO:0000259" key="12">
    <source>
        <dbReference type="PROSITE" id="PS50109"/>
    </source>
</evidence>
<dbReference type="EC" id="2.7.13.3" evidence="3"/>
<dbReference type="PROSITE" id="PS50109">
    <property type="entry name" value="HIS_KIN"/>
    <property type="match status" value="1"/>
</dbReference>
<feature type="transmembrane region" description="Helical" evidence="11">
    <location>
        <begin position="32"/>
        <end position="50"/>
    </location>
</feature>
<dbReference type="Pfam" id="PF02518">
    <property type="entry name" value="HATPase_c"/>
    <property type="match status" value="1"/>
</dbReference>
<dbReference type="PANTHER" id="PTHR45436:SF5">
    <property type="entry name" value="SENSOR HISTIDINE KINASE TRCS"/>
    <property type="match status" value="1"/>
</dbReference>
<dbReference type="InterPro" id="IPR004358">
    <property type="entry name" value="Sig_transdc_His_kin-like_C"/>
</dbReference>
<dbReference type="InterPro" id="IPR005467">
    <property type="entry name" value="His_kinase_dom"/>
</dbReference>
<gene>
    <name evidence="14" type="ORF">KTC_24210</name>
</gene>
<evidence type="ECO:0000256" key="2">
    <source>
        <dbReference type="ARBA" id="ARBA00004370"/>
    </source>
</evidence>
<feature type="transmembrane region" description="Helical" evidence="11">
    <location>
        <begin position="186"/>
        <end position="209"/>
    </location>
</feature>
<evidence type="ECO:0000256" key="4">
    <source>
        <dbReference type="ARBA" id="ARBA00022553"/>
    </source>
</evidence>
<keyword evidence="9" id="KW-0902">Two-component regulatory system</keyword>
<dbReference type="GO" id="GO:0000155">
    <property type="term" value="F:phosphorelay sensor kinase activity"/>
    <property type="evidence" value="ECO:0007669"/>
    <property type="project" value="InterPro"/>
</dbReference>
<evidence type="ECO:0000256" key="6">
    <source>
        <dbReference type="ARBA" id="ARBA00022692"/>
    </source>
</evidence>
<dbReference type="PANTHER" id="PTHR45436">
    <property type="entry name" value="SENSOR HISTIDINE KINASE YKOH"/>
    <property type="match status" value="1"/>
</dbReference>
<dbReference type="Gene3D" id="6.10.340.10">
    <property type="match status" value="1"/>
</dbReference>
<dbReference type="SMART" id="SM00387">
    <property type="entry name" value="HATPase_c"/>
    <property type="match status" value="1"/>
</dbReference>
<keyword evidence="6 11" id="KW-0812">Transmembrane</keyword>
<dbReference type="Gene3D" id="3.30.565.10">
    <property type="entry name" value="Histidine kinase-like ATPase, C-terminal domain"/>
    <property type="match status" value="1"/>
</dbReference>
<sequence length="575" mass="64015">MDKTLREPSGPMTALLVRCWNFLARVRVRLTLWYLAIVMVVLLVFGGSLYSAQEHMNATKVDTELDGLLRRDALQLTDAYREAAVRRVAFERMLASKNVRLPESEVVVVLDQRGTILYTAGPLSNRAILTLQALASRGHMTLNCMLPDVPRAQGDYHISISPVPEQNVTLLVGLPREKIQQENQELLLILLLHGSGILLVSAAGGYWLAGKALKPVQLITRTANTISETDLQRRLSLQSNDEFGELAATFNRMLDRLEEGFQRQKRFTADASHELRTPLTLLLLEIHRGLTALEKPEEYRQLLYQLQEEAEQMSTLVDDLLMLARADAGQITLQREPVDLSDVLVTAIERLLPFARQHEITLATGSLPELYVLGDQQHLVRMCLNLMTNGIKYTSGTGSRVMVSLEEGMPGEEALKERSLQGNALKGREAKEPIREGDVLKERELQGGELQGWGEEETGSLLRGGMANRSLLSGCSDENATRDREAQQPVGWACICIQDDGPGIAPEHLPSLFERFYRADVARTRHSKAGGIGLGLSIVRWIVQEHRGCIEIESQPGCGSTFRVWLPVVASHQDL</sequence>
<keyword evidence="4" id="KW-0597">Phosphoprotein</keyword>
<dbReference type="EMBL" id="AP019376">
    <property type="protein sequence ID" value="BBH87670.1"/>
    <property type="molecule type" value="Genomic_DNA"/>
</dbReference>
<keyword evidence="10 11" id="KW-0472">Membrane</keyword>
<comment type="subcellular location">
    <subcellularLocation>
        <location evidence="2">Membrane</location>
    </subcellularLocation>
</comment>
<dbReference type="PROSITE" id="PS50885">
    <property type="entry name" value="HAMP"/>
    <property type="match status" value="1"/>
</dbReference>
<dbReference type="SUPFAM" id="SSF158472">
    <property type="entry name" value="HAMP domain-like"/>
    <property type="match status" value="1"/>
</dbReference>
<evidence type="ECO:0000256" key="9">
    <source>
        <dbReference type="ARBA" id="ARBA00023012"/>
    </source>
</evidence>
<dbReference type="InterPro" id="IPR050428">
    <property type="entry name" value="TCS_sensor_his_kinase"/>
</dbReference>
<keyword evidence="7" id="KW-0418">Kinase</keyword>
<dbReference type="CDD" id="cd06225">
    <property type="entry name" value="HAMP"/>
    <property type="match status" value="1"/>
</dbReference>
<dbReference type="InterPro" id="IPR003661">
    <property type="entry name" value="HisK_dim/P_dom"/>
</dbReference>
<dbReference type="InterPro" id="IPR003594">
    <property type="entry name" value="HATPase_dom"/>
</dbReference>
<dbReference type="CDD" id="cd00075">
    <property type="entry name" value="HATPase"/>
    <property type="match status" value="1"/>
</dbReference>
<proteinExistence type="predicted"/>
<evidence type="ECO:0000313" key="14">
    <source>
        <dbReference type="EMBL" id="BBH87670.1"/>
    </source>
</evidence>
<dbReference type="InterPro" id="IPR003660">
    <property type="entry name" value="HAMP_dom"/>
</dbReference>